<evidence type="ECO:0000256" key="1">
    <source>
        <dbReference type="ARBA" id="ARBA00005336"/>
    </source>
</evidence>
<accession>A0ABY6HP09</accession>
<dbReference type="Gene3D" id="3.40.50.1700">
    <property type="entry name" value="Glycoside hydrolase family 3 C-terminal domain"/>
    <property type="match status" value="1"/>
</dbReference>
<dbReference type="InterPro" id="IPR050288">
    <property type="entry name" value="Cellulose_deg_GH3"/>
</dbReference>
<evidence type="ECO:0000313" key="5">
    <source>
        <dbReference type="Proteomes" id="UP001208689"/>
    </source>
</evidence>
<dbReference type="InterPro" id="IPR036881">
    <property type="entry name" value="Glyco_hydro_3_C_sf"/>
</dbReference>
<dbReference type="Pfam" id="PF00933">
    <property type="entry name" value="Glyco_hydro_3"/>
    <property type="match status" value="1"/>
</dbReference>
<evidence type="ECO:0000313" key="4">
    <source>
        <dbReference type="EMBL" id="UYP44219.1"/>
    </source>
</evidence>
<keyword evidence="2" id="KW-0378">Hydrolase</keyword>
<dbReference type="EMBL" id="CP104013">
    <property type="protein sequence ID" value="UYP44219.1"/>
    <property type="molecule type" value="Genomic_DNA"/>
</dbReference>
<dbReference type="InterPro" id="IPR001764">
    <property type="entry name" value="Glyco_hydro_3_N"/>
</dbReference>
<reference evidence="4" key="1">
    <citation type="submission" date="2022-09" db="EMBL/GenBank/DDBJ databases">
        <title>Actin cytoskeleton and complex cell architecture in an #Asgard archaeon.</title>
        <authorList>
            <person name="Ponce Toledo R.I."/>
            <person name="Schleper C."/>
            <person name="Rodrigues Oliveira T."/>
            <person name="Wollweber F."/>
            <person name="Xu J."/>
            <person name="Rittmann S."/>
            <person name="Klingl A."/>
            <person name="Pilhofer M."/>
        </authorList>
    </citation>
    <scope>NUCLEOTIDE SEQUENCE</scope>
    <source>
        <strain evidence="4">B-35</strain>
    </source>
</reference>
<dbReference type="SUPFAM" id="SSF52279">
    <property type="entry name" value="Beta-D-glucan exohydrolase, C-terminal domain"/>
    <property type="match status" value="1"/>
</dbReference>
<dbReference type="Proteomes" id="UP001208689">
    <property type="component" value="Chromosome"/>
</dbReference>
<organism evidence="4 5">
    <name type="scientific">Candidatus Lokiarchaeum ossiferum</name>
    <dbReference type="NCBI Taxonomy" id="2951803"/>
    <lineage>
        <taxon>Archaea</taxon>
        <taxon>Promethearchaeati</taxon>
        <taxon>Promethearchaeota</taxon>
        <taxon>Promethearchaeia</taxon>
        <taxon>Promethearchaeales</taxon>
        <taxon>Promethearchaeaceae</taxon>
        <taxon>Candidatus Lokiarchaeum</taxon>
    </lineage>
</organism>
<dbReference type="InterPro" id="IPR026891">
    <property type="entry name" value="Fn3-like"/>
</dbReference>
<dbReference type="SMART" id="SM01217">
    <property type="entry name" value="Fn3_like"/>
    <property type="match status" value="1"/>
</dbReference>
<dbReference type="InterPro" id="IPR017853">
    <property type="entry name" value="GH"/>
</dbReference>
<name>A0ABY6HP09_9ARCH</name>
<dbReference type="Pfam" id="PF01915">
    <property type="entry name" value="Glyco_hydro_3_C"/>
    <property type="match status" value="1"/>
</dbReference>
<dbReference type="Gene3D" id="2.60.40.10">
    <property type="entry name" value="Immunoglobulins"/>
    <property type="match status" value="1"/>
</dbReference>
<comment type="similarity">
    <text evidence="1">Belongs to the glycosyl hydrolase 3 family.</text>
</comment>
<protein>
    <recommendedName>
        <fullName evidence="3">Fibronectin type III-like domain-containing protein</fullName>
    </recommendedName>
</protein>
<dbReference type="InterPro" id="IPR036962">
    <property type="entry name" value="Glyco_hydro_3_N_sf"/>
</dbReference>
<dbReference type="PRINTS" id="PR00133">
    <property type="entry name" value="GLHYDRLASE3"/>
</dbReference>
<keyword evidence="5" id="KW-1185">Reference proteome</keyword>
<dbReference type="Pfam" id="PF14310">
    <property type="entry name" value="Fn3-like"/>
    <property type="match status" value="1"/>
</dbReference>
<dbReference type="InterPro" id="IPR002772">
    <property type="entry name" value="Glyco_hydro_3_C"/>
</dbReference>
<dbReference type="Gene3D" id="3.20.20.300">
    <property type="entry name" value="Glycoside hydrolase, family 3, N-terminal domain"/>
    <property type="match status" value="1"/>
</dbReference>
<sequence>MDTYLDNNKEIEERASDLLLRMTIEEKILLLRGKDFWTTNSIERLKIPSFGMTDGPLGVAAHSSFKGKRTRFPATIGLAATWNKELAYQMGKAIGKETKLAGRHQILGPGVNLIRSPLCGRNFEYLSEDPILSSELGAELVKGIQSEKTASCIKHYITNNSETKRMKISTEISERALQEVYVKNYKRIIEKADPWGLMVCYNKINGTYGAENKYILRDILRDQLHFTGHVVTDWGASRGAVEGAAGCIKAGLNLEMPGLFLAKTLKPKKVMKAINEGKIIEADIDYVVKPLLRTFFRVGLFDHPTPKTQKIIDIQEHQAIAQAVAEESMVLLKNDGHILPVNLEKTKKFAIMGPNAKKIFGKYLQGGSSAAVPPRFVTPYDGITKFIGEKGEIVEEPEDADIVFLILGLDHGSNMLKAMLTKMEGDTEGKDRTKYNLPDDQMQLFYDTIQRNSNTVVILIAGSPIDCAPFLEKSPALLNAWYPGMMGGNALARILFGEISPSGKLPVTFPKKLKDHPAHLSKDRFPGDLKNLKIHFDEGIYIGYRYFDKENVVPQFPFGYGLSYTTFELSNLRLVKAQIASSGTFNVSVDVKNTGSIAGSEVIQIYLADDEATVERPLRELQGFGKVHLVPGETKTVIITLEKSAFEFYSVKDHKFIAESGGFTIYAGTSSRDLPLNINLQYQT</sequence>
<dbReference type="PANTHER" id="PTHR42715:SF10">
    <property type="entry name" value="BETA-GLUCOSIDASE"/>
    <property type="match status" value="1"/>
</dbReference>
<evidence type="ECO:0000256" key="2">
    <source>
        <dbReference type="ARBA" id="ARBA00022801"/>
    </source>
</evidence>
<evidence type="ECO:0000259" key="3">
    <source>
        <dbReference type="SMART" id="SM01217"/>
    </source>
</evidence>
<gene>
    <name evidence="4" type="ORF">NEF87_000504</name>
</gene>
<dbReference type="InterPro" id="IPR013783">
    <property type="entry name" value="Ig-like_fold"/>
</dbReference>
<feature type="domain" description="Fibronectin type III-like" evidence="3">
    <location>
        <begin position="601"/>
        <end position="671"/>
    </location>
</feature>
<proteinExistence type="inferred from homology"/>
<dbReference type="PANTHER" id="PTHR42715">
    <property type="entry name" value="BETA-GLUCOSIDASE"/>
    <property type="match status" value="1"/>
</dbReference>
<dbReference type="SUPFAM" id="SSF51445">
    <property type="entry name" value="(Trans)glycosidases"/>
    <property type="match status" value="1"/>
</dbReference>